<name>A0A4U7BK12_9BACT</name>
<dbReference type="AlphaFoldDB" id="A0A4U7BK12"/>
<comment type="caution">
    <text evidence="1">The sequence shown here is derived from an EMBL/GenBank/DDBJ whole genome shotgun (WGS) entry which is preliminary data.</text>
</comment>
<evidence type="ECO:0000313" key="1">
    <source>
        <dbReference type="EMBL" id="TKX30535.1"/>
    </source>
</evidence>
<dbReference type="EMBL" id="NXMA01000016">
    <property type="protein sequence ID" value="TKX30535.1"/>
    <property type="molecule type" value="Genomic_DNA"/>
</dbReference>
<proteinExistence type="predicted"/>
<organism evidence="1 2">
    <name type="scientific">Campylobacter aviculae</name>
    <dbReference type="NCBI Taxonomy" id="2510190"/>
    <lineage>
        <taxon>Bacteria</taxon>
        <taxon>Pseudomonadati</taxon>
        <taxon>Campylobacterota</taxon>
        <taxon>Epsilonproteobacteria</taxon>
        <taxon>Campylobacterales</taxon>
        <taxon>Campylobacteraceae</taxon>
        <taxon>Campylobacter</taxon>
    </lineage>
</organism>
<dbReference type="Proteomes" id="UP000310353">
    <property type="component" value="Unassembled WGS sequence"/>
</dbReference>
<keyword evidence="2" id="KW-1185">Reference proteome</keyword>
<reference evidence="1 2" key="1">
    <citation type="submission" date="2018-05" db="EMBL/GenBank/DDBJ databases">
        <title>Novel Campyloabacter and Helicobacter Species and Strains.</title>
        <authorList>
            <person name="Mannion A.J."/>
            <person name="Shen Z."/>
            <person name="Fox J.G."/>
        </authorList>
    </citation>
    <scope>NUCLEOTIDE SEQUENCE [LARGE SCALE GENOMIC DNA]</scope>
    <source>
        <strain evidence="2">MIT17-670</strain>
    </source>
</reference>
<evidence type="ECO:0000313" key="2">
    <source>
        <dbReference type="Proteomes" id="UP000310353"/>
    </source>
</evidence>
<gene>
    <name evidence="1" type="ORF">CQA76_07930</name>
</gene>
<dbReference type="RefSeq" id="WP_137622856.1">
    <property type="nucleotide sequence ID" value="NZ_NXMA01000016.1"/>
</dbReference>
<protein>
    <submittedName>
        <fullName evidence="1">Molybdenum cofactor biosynthesis protein</fullName>
    </submittedName>
</protein>
<dbReference type="OrthoDB" id="5361283at2"/>
<accession>A0A4U7BK12</accession>
<sequence length="60" mass="7075">MFKKKNTQKQILKTKISFNDAILDDRLFEFTKKVQKISKNEDSASLLARQLSRLIKANKY</sequence>